<organism evidence="5 6">
    <name type="scientific">Lupinus luteus</name>
    <name type="common">European yellow lupine</name>
    <dbReference type="NCBI Taxonomy" id="3873"/>
    <lineage>
        <taxon>Eukaryota</taxon>
        <taxon>Viridiplantae</taxon>
        <taxon>Streptophyta</taxon>
        <taxon>Embryophyta</taxon>
        <taxon>Tracheophyta</taxon>
        <taxon>Spermatophyta</taxon>
        <taxon>Magnoliopsida</taxon>
        <taxon>eudicotyledons</taxon>
        <taxon>Gunneridae</taxon>
        <taxon>Pentapetalae</taxon>
        <taxon>rosids</taxon>
        <taxon>fabids</taxon>
        <taxon>Fabales</taxon>
        <taxon>Fabaceae</taxon>
        <taxon>Papilionoideae</taxon>
        <taxon>50 kb inversion clade</taxon>
        <taxon>genistoids sensu lato</taxon>
        <taxon>core genistoids</taxon>
        <taxon>Genisteae</taxon>
        <taxon>Lupinus</taxon>
    </lineage>
</organism>
<feature type="region of interest" description="Disordered" evidence="3">
    <location>
        <begin position="45"/>
        <end position="64"/>
    </location>
</feature>
<dbReference type="Proteomes" id="UP001497480">
    <property type="component" value="Unassembled WGS sequence"/>
</dbReference>
<keyword evidence="6" id="KW-1185">Reference proteome</keyword>
<dbReference type="Gene3D" id="3.30.40.10">
    <property type="entry name" value="Zinc/RING finger domain, C3HC4 (zinc finger)"/>
    <property type="match status" value="1"/>
</dbReference>
<feature type="coiled-coil region" evidence="2">
    <location>
        <begin position="497"/>
        <end position="601"/>
    </location>
</feature>
<dbReference type="InterPro" id="IPR013083">
    <property type="entry name" value="Znf_RING/FYVE/PHD"/>
</dbReference>
<keyword evidence="1" id="KW-0863">Zinc-finger</keyword>
<feature type="compositionally biased region" description="Gly residues" evidence="3">
    <location>
        <begin position="259"/>
        <end position="313"/>
    </location>
</feature>
<sequence>MGSNSKEKNLRSNRRAKPSSASAANPGLDLDDPISKSIAESGLQPLNQPLECNSPQQNPNPNNCYDENGSGYCTEEQLEEFLMLKLEFVYNEAISKLVGLGYSESASLKAVLSNGHCYGGKDLLGNILSNSIKALKSCNDDQKEPKPVFCDLKQLEKYALTGLVCLLQQLRPNLSKGYALWCLLMSDLHIGRATAIKIPLPGHACPAAVPADLASAAAAVTSAAAAAALGSRRSNSAGGMIVPCQSQFHGRCQFAGSGSSSGGGSGGGSSGDSGGGSSSGGGSGGGSSSGGGSGGGSSGDSGGDSGDGSGDGTGEAPEMNFQLQREIEISKRFDLTPSMMSSLKRNVAMHATSCRANLKLLQPLTKGVSGSSSNVSNLAVPAVSVMPNEKSGVGQCLDDQDIIKDLVSKLYNLSLNEMGLVTEDQKDQVIIDLFHQIKDLEKQVKERQEWAQEKALQAARKLNSDMTELKTLRMAREEIQRLKQGKQPLDDSIMKKLSEKENALRCASVELDRANAVVRKLEQENAEMKAEMEASKLSASETVIACKEVAKREKKLLKKLQAWEKQKAKLQKEITDEKEKIMQTEEELDQIRQIKKEAEIKWKEELKAKEDAIGLVEEERRSKEAYESNNKRRIEALRLKIEIDFQRYEDDVRRLEQELSCLQAAAKSAELQSDALPESGSEGPKIETVARLLEELDNLEEFSEKDEVNGGRECIICKKDEVSIVFLPCAHQVICASCSDVHGKYGQAACPCCRVPIEQRIRVFGASS</sequence>
<reference evidence="5 6" key="1">
    <citation type="submission" date="2024-03" db="EMBL/GenBank/DDBJ databases">
        <authorList>
            <person name="Martinez-Hernandez J."/>
        </authorList>
    </citation>
    <scope>NUCLEOTIDE SEQUENCE [LARGE SCALE GENOMIC DNA]</scope>
</reference>
<protein>
    <recommendedName>
        <fullName evidence="4">RING-type domain-containing protein</fullName>
    </recommendedName>
</protein>
<feature type="compositionally biased region" description="Basic and acidic residues" evidence="3">
    <location>
        <begin position="1"/>
        <end position="10"/>
    </location>
</feature>
<dbReference type="PANTHER" id="PTHR46405">
    <property type="entry name" value="OS05G0141500 PROTEIN"/>
    <property type="match status" value="1"/>
</dbReference>
<dbReference type="InterPro" id="IPR046527">
    <property type="entry name" value="PIR2-like_helical"/>
</dbReference>
<dbReference type="AlphaFoldDB" id="A0AAV1WXS3"/>
<accession>A0AAV1WXS3</accession>
<dbReference type="PANTHER" id="PTHR46405:SF3">
    <property type="entry name" value="RING_U-BOX SUPERFAMILY PROTEIN"/>
    <property type="match status" value="1"/>
</dbReference>
<gene>
    <name evidence="5" type="ORF">LLUT_LOCUS14733</name>
</gene>
<evidence type="ECO:0000256" key="3">
    <source>
        <dbReference type="SAM" id="MobiDB-lite"/>
    </source>
</evidence>
<evidence type="ECO:0000256" key="1">
    <source>
        <dbReference type="PROSITE-ProRule" id="PRU00175"/>
    </source>
</evidence>
<dbReference type="InterPro" id="IPR046934">
    <property type="entry name" value="PIR2-like"/>
</dbReference>
<evidence type="ECO:0000259" key="4">
    <source>
        <dbReference type="PROSITE" id="PS50089"/>
    </source>
</evidence>
<dbReference type="SUPFAM" id="SSF57850">
    <property type="entry name" value="RING/U-box"/>
    <property type="match status" value="1"/>
</dbReference>
<dbReference type="PROSITE" id="PS50089">
    <property type="entry name" value="ZF_RING_2"/>
    <property type="match status" value="1"/>
</dbReference>
<dbReference type="GO" id="GO:0008270">
    <property type="term" value="F:zinc ion binding"/>
    <property type="evidence" value="ECO:0007669"/>
    <property type="project" value="UniProtKB-KW"/>
</dbReference>
<dbReference type="CDD" id="cd23128">
    <property type="entry name" value="RING-HC_MIP1-like"/>
    <property type="match status" value="1"/>
</dbReference>
<feature type="region of interest" description="Disordered" evidence="3">
    <location>
        <begin position="1"/>
        <end position="40"/>
    </location>
</feature>
<dbReference type="EMBL" id="CAXHTB010000010">
    <property type="protein sequence ID" value="CAL0313673.1"/>
    <property type="molecule type" value="Genomic_DNA"/>
</dbReference>
<feature type="region of interest" description="Disordered" evidence="3">
    <location>
        <begin position="255"/>
        <end position="317"/>
    </location>
</feature>
<keyword evidence="1" id="KW-0862">Zinc</keyword>
<evidence type="ECO:0000313" key="5">
    <source>
        <dbReference type="EMBL" id="CAL0313673.1"/>
    </source>
</evidence>
<feature type="domain" description="RING-type" evidence="4">
    <location>
        <begin position="714"/>
        <end position="754"/>
    </location>
</feature>
<keyword evidence="1" id="KW-0479">Metal-binding</keyword>
<name>A0AAV1WXS3_LUPLU</name>
<evidence type="ECO:0000256" key="2">
    <source>
        <dbReference type="SAM" id="Coils"/>
    </source>
</evidence>
<proteinExistence type="predicted"/>
<dbReference type="Pfam" id="PF13920">
    <property type="entry name" value="zf-C3HC4_3"/>
    <property type="match status" value="1"/>
</dbReference>
<feature type="coiled-coil region" evidence="2">
    <location>
        <begin position="638"/>
        <end position="672"/>
    </location>
</feature>
<dbReference type="Pfam" id="PF20235">
    <property type="entry name" value="PIR2-like_helical"/>
    <property type="match status" value="1"/>
</dbReference>
<feature type="compositionally biased region" description="Low complexity" evidence="3">
    <location>
        <begin position="53"/>
        <end position="63"/>
    </location>
</feature>
<keyword evidence="2" id="KW-0175">Coiled coil</keyword>
<comment type="caution">
    <text evidence="5">The sequence shown here is derived from an EMBL/GenBank/DDBJ whole genome shotgun (WGS) entry which is preliminary data.</text>
</comment>
<evidence type="ECO:0000313" key="6">
    <source>
        <dbReference type="Proteomes" id="UP001497480"/>
    </source>
</evidence>
<dbReference type="InterPro" id="IPR001841">
    <property type="entry name" value="Znf_RING"/>
</dbReference>